<proteinExistence type="inferred from homology"/>
<comment type="similarity">
    <text evidence="1">Belongs to the LOR family.</text>
</comment>
<dbReference type="InterPro" id="IPR025659">
    <property type="entry name" value="Tubby-like_C"/>
</dbReference>
<accession>A0A1G8HKS4</accession>
<dbReference type="RefSeq" id="WP_031573942.1">
    <property type="nucleotide sequence ID" value="NZ_FNDZ01000001.1"/>
</dbReference>
<dbReference type="InterPro" id="IPR007612">
    <property type="entry name" value="LOR"/>
</dbReference>
<evidence type="ECO:0000313" key="3">
    <source>
        <dbReference type="Proteomes" id="UP000183255"/>
    </source>
</evidence>
<organism evidence="2 3">
    <name type="scientific">Proteiniclasticum ruminis</name>
    <dbReference type="NCBI Taxonomy" id="398199"/>
    <lineage>
        <taxon>Bacteria</taxon>
        <taxon>Bacillati</taxon>
        <taxon>Bacillota</taxon>
        <taxon>Clostridia</taxon>
        <taxon>Eubacteriales</taxon>
        <taxon>Clostridiaceae</taxon>
        <taxon>Proteiniclasticum</taxon>
    </lineage>
</organism>
<dbReference type="InterPro" id="IPR038595">
    <property type="entry name" value="LOR_sf"/>
</dbReference>
<dbReference type="SUPFAM" id="SSF54518">
    <property type="entry name" value="Tubby C-terminal domain-like"/>
    <property type="match status" value="1"/>
</dbReference>
<name>A0A1G8HKS4_9CLOT</name>
<evidence type="ECO:0000256" key="1">
    <source>
        <dbReference type="ARBA" id="ARBA00005437"/>
    </source>
</evidence>
<dbReference type="AlphaFoldDB" id="A0A1G8HKS4"/>
<reference evidence="2 3" key="1">
    <citation type="submission" date="2016-10" db="EMBL/GenBank/DDBJ databases">
        <authorList>
            <person name="de Groot N.N."/>
        </authorList>
    </citation>
    <scope>NUCLEOTIDE SEQUENCE [LARGE SCALE GENOMIC DNA]</scope>
    <source>
        <strain evidence="2 3">CGMCC 1.5058</strain>
    </source>
</reference>
<dbReference type="EMBL" id="FNDZ01000001">
    <property type="protein sequence ID" value="SDI07296.1"/>
    <property type="molecule type" value="Genomic_DNA"/>
</dbReference>
<dbReference type="Gene3D" id="2.40.160.200">
    <property type="entry name" value="LURP1-related"/>
    <property type="match status" value="1"/>
</dbReference>
<dbReference type="Pfam" id="PF04525">
    <property type="entry name" value="LOR"/>
    <property type="match status" value="1"/>
</dbReference>
<protein>
    <submittedName>
        <fullName evidence="2">Uncharacterized protein YxjI</fullName>
    </submittedName>
</protein>
<sequence>MKLYMKQKVFSFADRFYIKDEEGRDRYYVEGELFSWGKKLHVYDESGQEAAYIQQKVWSFLPRFYVYIDGQEVAEIVKELTFFKPSYSIEGLNWRVSGDFWDHEYEIYEGNDFVVSISKEWFTWGDSYVIDIADHVDERYALAVVLAIDAVIAQASAAASS</sequence>
<dbReference type="Proteomes" id="UP000183255">
    <property type="component" value="Unassembled WGS sequence"/>
</dbReference>
<evidence type="ECO:0000313" key="2">
    <source>
        <dbReference type="EMBL" id="SDI07296.1"/>
    </source>
</evidence>
<gene>
    <name evidence="2" type="ORF">SAMN05421804_101619</name>
</gene>